<keyword evidence="7 12" id="KW-0326">Glycosidase</keyword>
<feature type="active site" description="Proton donor" evidence="9">
    <location>
        <position position="180"/>
    </location>
</feature>
<evidence type="ECO:0000256" key="5">
    <source>
        <dbReference type="ARBA" id="ARBA00023001"/>
    </source>
</evidence>
<evidence type="ECO:0000256" key="6">
    <source>
        <dbReference type="ARBA" id="ARBA00023277"/>
    </source>
</evidence>
<dbReference type="GO" id="GO:0005829">
    <property type="term" value="C:cytosol"/>
    <property type="evidence" value="ECO:0007669"/>
    <property type="project" value="TreeGrafter"/>
</dbReference>
<evidence type="ECO:0000256" key="2">
    <source>
        <dbReference type="ARBA" id="ARBA00010838"/>
    </source>
</evidence>
<keyword evidence="8" id="KW-0624">Polysaccharide degradation</keyword>
<evidence type="ECO:0000256" key="1">
    <source>
        <dbReference type="ARBA" id="ARBA00000448"/>
    </source>
</evidence>
<dbReference type="InterPro" id="IPR001360">
    <property type="entry name" value="Glyco_hydro_1"/>
</dbReference>
<dbReference type="EMBL" id="BMXB01000006">
    <property type="protein sequence ID" value="GHA37939.1"/>
    <property type="molecule type" value="Genomic_DNA"/>
</dbReference>
<dbReference type="Proteomes" id="UP000610456">
    <property type="component" value="Unassembled WGS sequence"/>
</dbReference>
<feature type="binding site" evidence="10">
    <location>
        <position position="308"/>
    </location>
    <ligand>
        <name>substrate</name>
    </ligand>
</feature>
<evidence type="ECO:0000256" key="11">
    <source>
        <dbReference type="PROSITE-ProRule" id="PRU10055"/>
    </source>
</evidence>
<evidence type="ECO:0000256" key="7">
    <source>
        <dbReference type="ARBA" id="ARBA00023295"/>
    </source>
</evidence>
<comment type="catalytic activity">
    <reaction evidence="1 12">
        <text>Hydrolysis of terminal, non-reducing beta-D-glucosyl residues with release of beta-D-glucose.</text>
        <dbReference type="EC" id="3.2.1.21"/>
    </reaction>
</comment>
<evidence type="ECO:0000313" key="13">
    <source>
        <dbReference type="EMBL" id="GHA37939.1"/>
    </source>
</evidence>
<feature type="active site" description="Nucleophile" evidence="9 11">
    <location>
        <position position="368"/>
    </location>
</feature>
<comment type="caution">
    <text evidence="13">The sequence shown here is derived from an EMBL/GenBank/DDBJ whole genome shotgun (WGS) entry which is preliminary data.</text>
</comment>
<feature type="binding site" evidence="10">
    <location>
        <position position="179"/>
    </location>
    <ligand>
        <name>substrate</name>
    </ligand>
</feature>
<reference evidence="13" key="2">
    <citation type="submission" date="2020-09" db="EMBL/GenBank/DDBJ databases">
        <authorList>
            <person name="Sun Q."/>
            <person name="Kim S."/>
        </authorList>
    </citation>
    <scope>NUCLEOTIDE SEQUENCE</scope>
    <source>
        <strain evidence="13">KCTC 12719</strain>
    </source>
</reference>
<evidence type="ECO:0000313" key="14">
    <source>
        <dbReference type="Proteomes" id="UP000610456"/>
    </source>
</evidence>
<dbReference type="InterPro" id="IPR033132">
    <property type="entry name" value="GH_1_N_CS"/>
</dbReference>
<dbReference type="PRINTS" id="PR00131">
    <property type="entry name" value="GLHYDRLASE1"/>
</dbReference>
<dbReference type="EC" id="3.2.1.21" evidence="3 12"/>
<keyword evidence="14" id="KW-1185">Reference proteome</keyword>
<name>A0A918SFA2_9FLAO</name>
<dbReference type="Pfam" id="PF00232">
    <property type="entry name" value="Glyco_hydro_1"/>
    <property type="match status" value="1"/>
</dbReference>
<dbReference type="PROSITE" id="PS00572">
    <property type="entry name" value="GLYCOSYL_HYDROL_F1_1"/>
    <property type="match status" value="1"/>
</dbReference>
<dbReference type="GO" id="GO:0030245">
    <property type="term" value="P:cellulose catabolic process"/>
    <property type="evidence" value="ECO:0007669"/>
    <property type="project" value="UniProtKB-KW"/>
</dbReference>
<dbReference type="NCBIfam" id="TIGR03356">
    <property type="entry name" value="BGL"/>
    <property type="match status" value="1"/>
</dbReference>
<comment type="similarity">
    <text evidence="2 12">Belongs to the glycosyl hydrolase 1 family.</text>
</comment>
<dbReference type="SUPFAM" id="SSF51445">
    <property type="entry name" value="(Trans)glycosidases"/>
    <property type="match status" value="1"/>
</dbReference>
<feature type="binding site" evidence="10">
    <location>
        <position position="414"/>
    </location>
    <ligand>
        <name>substrate</name>
    </ligand>
</feature>
<keyword evidence="4 12" id="KW-0378">Hydrolase</keyword>
<dbReference type="GO" id="GO:0008422">
    <property type="term" value="F:beta-glucosidase activity"/>
    <property type="evidence" value="ECO:0007669"/>
    <property type="project" value="UniProtKB-EC"/>
</dbReference>
<feature type="binding site" evidence="10">
    <location>
        <position position="34"/>
    </location>
    <ligand>
        <name>substrate</name>
    </ligand>
</feature>
<proteinExistence type="inferred from homology"/>
<dbReference type="FunFam" id="3.20.20.80:FF:000004">
    <property type="entry name" value="Beta-glucosidase 6-phospho-beta-glucosidase"/>
    <property type="match status" value="1"/>
</dbReference>
<dbReference type="PANTHER" id="PTHR10353:SF36">
    <property type="entry name" value="LP05116P"/>
    <property type="match status" value="1"/>
</dbReference>
<evidence type="ECO:0000256" key="4">
    <source>
        <dbReference type="ARBA" id="ARBA00022801"/>
    </source>
</evidence>
<dbReference type="RefSeq" id="WP_189604543.1">
    <property type="nucleotide sequence ID" value="NZ_BMXB01000006.1"/>
</dbReference>
<dbReference type="InterPro" id="IPR017853">
    <property type="entry name" value="GH"/>
</dbReference>
<gene>
    <name evidence="13" type="ORF">GCM10007103_19390</name>
</gene>
<dbReference type="InterPro" id="IPR018120">
    <property type="entry name" value="Glyco_hydro_1_AS"/>
</dbReference>
<evidence type="ECO:0000256" key="12">
    <source>
        <dbReference type="RuleBase" id="RU361175"/>
    </source>
</evidence>
<sequence>MSDIDSTEPGESPSFKKEDFGEDFRWGVSTAAYQIEGSHEADGKGPSIWDIFSKKKGKVYNGHNGNITCDFYQRYEHDLHLMKTLNIPNFRFSLSWSRIIPTGKGDSNPAGVDFYNRLIDKCLELGIEPWVTLYHWDLPYVLEQKGGWTNREIIDWFKEYVVLCVEKFGDRVKNWMVLNEPLVFLGAGYFLGVHAPGKKGLKNFIPAIHHAALCQAEGARIIKAHYPNSLVGTTFSCSLIEPFKQNRKDRLAAERIDALVNRLFVEPALGLGYPVNELKFLKRLRKYKLPGDEEMLKFDFDFIGIQNYTREIVRHSWIIPYIKARNIKAEKRQVPLTAMKWEFYPNSIYNMLKKFNAYSGIKQIIVTENGAAYEDIVEHGEVKDIRRINYLKQYMAAVLKAKKEGANVNGYFVWSFTDNFEWAEGFRPRFGLVHVNFTTQERIIKDSGKWFRDFLK</sequence>
<dbReference type="PROSITE" id="PS00653">
    <property type="entry name" value="GLYCOSYL_HYDROL_F1_2"/>
    <property type="match status" value="1"/>
</dbReference>
<evidence type="ECO:0000256" key="9">
    <source>
        <dbReference type="PIRSR" id="PIRSR617736-1"/>
    </source>
</evidence>
<dbReference type="InterPro" id="IPR017736">
    <property type="entry name" value="Glyco_hydro_1_beta-glucosidase"/>
</dbReference>
<keyword evidence="5" id="KW-0136">Cellulose degradation</keyword>
<dbReference type="AlphaFoldDB" id="A0A918SFA2"/>
<evidence type="ECO:0000256" key="8">
    <source>
        <dbReference type="ARBA" id="ARBA00023326"/>
    </source>
</evidence>
<evidence type="ECO:0000256" key="3">
    <source>
        <dbReference type="ARBA" id="ARBA00012744"/>
    </source>
</evidence>
<organism evidence="13 14">
    <name type="scientific">Salinimicrobium marinum</name>
    <dbReference type="NCBI Taxonomy" id="680283"/>
    <lineage>
        <taxon>Bacteria</taxon>
        <taxon>Pseudomonadati</taxon>
        <taxon>Bacteroidota</taxon>
        <taxon>Flavobacteriia</taxon>
        <taxon>Flavobacteriales</taxon>
        <taxon>Flavobacteriaceae</taxon>
        <taxon>Salinimicrobium</taxon>
    </lineage>
</organism>
<feature type="binding site" evidence="10">
    <location>
        <begin position="421"/>
        <end position="422"/>
    </location>
    <ligand>
        <name>substrate</name>
    </ligand>
</feature>
<keyword evidence="6" id="KW-0119">Carbohydrate metabolism</keyword>
<accession>A0A918SFA2</accession>
<protein>
    <recommendedName>
        <fullName evidence="3 12">Beta-glucosidase</fullName>
        <ecNumber evidence="3 12">3.2.1.21</ecNumber>
    </recommendedName>
</protein>
<dbReference type="Gene3D" id="3.20.20.80">
    <property type="entry name" value="Glycosidases"/>
    <property type="match status" value="1"/>
</dbReference>
<reference evidence="13" key="1">
    <citation type="journal article" date="2014" name="Int. J. Syst. Evol. Microbiol.">
        <title>Complete genome sequence of Corynebacterium casei LMG S-19264T (=DSM 44701T), isolated from a smear-ripened cheese.</title>
        <authorList>
            <consortium name="US DOE Joint Genome Institute (JGI-PGF)"/>
            <person name="Walter F."/>
            <person name="Albersmeier A."/>
            <person name="Kalinowski J."/>
            <person name="Ruckert C."/>
        </authorList>
    </citation>
    <scope>NUCLEOTIDE SEQUENCE</scope>
    <source>
        <strain evidence="13">KCTC 12719</strain>
    </source>
</reference>
<feature type="binding site" evidence="10">
    <location>
        <position position="135"/>
    </location>
    <ligand>
        <name>substrate</name>
    </ligand>
</feature>
<evidence type="ECO:0000256" key="10">
    <source>
        <dbReference type="PIRSR" id="PIRSR617736-2"/>
    </source>
</evidence>
<dbReference type="PANTHER" id="PTHR10353">
    <property type="entry name" value="GLYCOSYL HYDROLASE"/>
    <property type="match status" value="1"/>
</dbReference>